<evidence type="ECO:0000256" key="1">
    <source>
        <dbReference type="SAM" id="MobiDB-lite"/>
    </source>
</evidence>
<comment type="caution">
    <text evidence="2">The sequence shown here is derived from an EMBL/GenBank/DDBJ whole genome shotgun (WGS) entry which is preliminary data.</text>
</comment>
<keyword evidence="3" id="KW-1185">Reference proteome</keyword>
<name>A0A512JJN5_9HYPH</name>
<dbReference type="Proteomes" id="UP000321750">
    <property type="component" value="Unassembled WGS sequence"/>
</dbReference>
<evidence type="ECO:0000313" key="3">
    <source>
        <dbReference type="Proteomes" id="UP000321750"/>
    </source>
</evidence>
<protein>
    <submittedName>
        <fullName evidence="2">Uncharacterized protein</fullName>
    </submittedName>
</protein>
<gene>
    <name evidence="2" type="ORF">MGN01_20160</name>
</gene>
<dbReference type="RefSeq" id="WP_147046462.1">
    <property type="nucleotide sequence ID" value="NZ_BJZV01000009.1"/>
</dbReference>
<sequence length="70" mass="7799">MPFIISGSVYPTGAPPYGSPVQGDRVFGEEDKGPQSVQMTPPDVKYQDDRPFAKTAYWDCAIRRMLYIGV</sequence>
<evidence type="ECO:0000313" key="2">
    <source>
        <dbReference type="EMBL" id="GEP10171.1"/>
    </source>
</evidence>
<dbReference type="EMBL" id="BJZV01000009">
    <property type="protein sequence ID" value="GEP10171.1"/>
    <property type="molecule type" value="Genomic_DNA"/>
</dbReference>
<proteinExistence type="predicted"/>
<feature type="region of interest" description="Disordered" evidence="1">
    <location>
        <begin position="15"/>
        <end position="45"/>
    </location>
</feature>
<organism evidence="2 3">
    <name type="scientific">Methylobacterium gnaphalii</name>
    <dbReference type="NCBI Taxonomy" id="1010610"/>
    <lineage>
        <taxon>Bacteria</taxon>
        <taxon>Pseudomonadati</taxon>
        <taxon>Pseudomonadota</taxon>
        <taxon>Alphaproteobacteria</taxon>
        <taxon>Hyphomicrobiales</taxon>
        <taxon>Methylobacteriaceae</taxon>
        <taxon>Methylobacterium</taxon>
    </lineage>
</organism>
<accession>A0A512JJN5</accession>
<dbReference type="AlphaFoldDB" id="A0A512JJN5"/>
<reference evidence="2 3" key="1">
    <citation type="submission" date="2019-07" db="EMBL/GenBank/DDBJ databases">
        <title>Whole genome shotgun sequence of Methylobacterium gnaphalii NBRC 107716.</title>
        <authorList>
            <person name="Hosoyama A."/>
            <person name="Uohara A."/>
            <person name="Ohji S."/>
            <person name="Ichikawa N."/>
        </authorList>
    </citation>
    <scope>NUCLEOTIDE SEQUENCE [LARGE SCALE GENOMIC DNA]</scope>
    <source>
        <strain evidence="2 3">NBRC 107716</strain>
    </source>
</reference>